<evidence type="ECO:0000256" key="1">
    <source>
        <dbReference type="SAM" id="SignalP"/>
    </source>
</evidence>
<reference evidence="2" key="1">
    <citation type="journal article" date="2017" name="Nature">
        <title>The genome of Chenopodium quinoa.</title>
        <authorList>
            <person name="Jarvis D.E."/>
            <person name="Ho Y.S."/>
            <person name="Lightfoot D.J."/>
            <person name="Schmoeckel S.M."/>
            <person name="Li B."/>
            <person name="Borm T.J.A."/>
            <person name="Ohyanagi H."/>
            <person name="Mineta K."/>
            <person name="Michell C.T."/>
            <person name="Saber N."/>
            <person name="Kharbatia N.M."/>
            <person name="Rupper R.R."/>
            <person name="Sharp A.R."/>
            <person name="Dally N."/>
            <person name="Boughton B.A."/>
            <person name="Woo Y.H."/>
            <person name="Gao G."/>
            <person name="Schijlen E.G.W.M."/>
            <person name="Guo X."/>
            <person name="Momin A.A."/>
            <person name="Negrao S."/>
            <person name="Al-Babili S."/>
            <person name="Gehring C."/>
            <person name="Roessner U."/>
            <person name="Jung C."/>
            <person name="Murphy K."/>
            <person name="Arold S.T."/>
            <person name="Gojobori T."/>
            <person name="van der Linden C.G."/>
            <person name="van Loo E.N."/>
            <person name="Jellen E.N."/>
            <person name="Maughan P.J."/>
            <person name="Tester M."/>
        </authorList>
    </citation>
    <scope>NUCLEOTIDE SEQUENCE [LARGE SCALE GENOMIC DNA]</scope>
    <source>
        <strain evidence="2">cv. PI 614886</strain>
    </source>
</reference>
<dbReference type="PANTHER" id="PTHR33018:SF34">
    <property type="entry name" value="OS02G0472350 PROTEIN"/>
    <property type="match status" value="1"/>
</dbReference>
<dbReference type="Proteomes" id="UP000596660">
    <property type="component" value="Unplaced"/>
</dbReference>
<keyword evidence="3" id="KW-1185">Reference proteome</keyword>
<feature type="signal peptide" evidence="1">
    <location>
        <begin position="1"/>
        <end position="17"/>
    </location>
</feature>
<reference evidence="2" key="2">
    <citation type="submission" date="2021-03" db="UniProtKB">
        <authorList>
            <consortium name="EnsemblPlants"/>
        </authorList>
    </citation>
    <scope>IDENTIFICATION</scope>
</reference>
<evidence type="ECO:0000313" key="3">
    <source>
        <dbReference type="Proteomes" id="UP000596660"/>
    </source>
</evidence>
<sequence>MRGVVLYLLWFGKAIQAGTKIRLEWHPIKRFPVGEHKSHFSTYIVVVARERVTITYKEWSDLQNGVLDEVYNAVTIAVEAQTQRGEFVCNGQDDILARALNKREHGGSVRAVGSGITNKEYFGFNKPAAPSQLYAKIGMMQSKMGTMKNNQNLLLSFIMSCLYKEQLKSFMAIFGQSSAFGQFGSLGGLVGQFSNVGSQPAFGGQSGHGQQVGFSGQTGFGGQAGSGGQFGFGGHAGSGDQFGFGKQAEFGGFGGLDGNTLGFTQLNNSVDNGLLNIPLTQLLTSGVERQQSEGHQLLESQSQDVAYVSRGNEAQISPPVL</sequence>
<dbReference type="PANTHER" id="PTHR33018">
    <property type="entry name" value="OS10G0338966 PROTEIN-RELATED"/>
    <property type="match status" value="1"/>
</dbReference>
<evidence type="ECO:0000313" key="2">
    <source>
        <dbReference type="EnsemblPlants" id="AUR62040353-RA:cds"/>
    </source>
</evidence>
<accession>A0A803N4N7</accession>
<dbReference type="Gramene" id="AUR62040353-RA">
    <property type="protein sequence ID" value="AUR62040353-RA:cds"/>
    <property type="gene ID" value="AUR62040353"/>
</dbReference>
<dbReference type="EnsemblPlants" id="AUR62040353-RA">
    <property type="protein sequence ID" value="AUR62040353-RA:cds"/>
    <property type="gene ID" value="AUR62040353"/>
</dbReference>
<feature type="chain" id="PRO_5030733367" evidence="1">
    <location>
        <begin position="18"/>
        <end position="321"/>
    </location>
</feature>
<proteinExistence type="predicted"/>
<protein>
    <submittedName>
        <fullName evidence="2">Uncharacterized protein</fullName>
    </submittedName>
</protein>
<organism evidence="2 3">
    <name type="scientific">Chenopodium quinoa</name>
    <name type="common">Quinoa</name>
    <dbReference type="NCBI Taxonomy" id="63459"/>
    <lineage>
        <taxon>Eukaryota</taxon>
        <taxon>Viridiplantae</taxon>
        <taxon>Streptophyta</taxon>
        <taxon>Embryophyta</taxon>
        <taxon>Tracheophyta</taxon>
        <taxon>Spermatophyta</taxon>
        <taxon>Magnoliopsida</taxon>
        <taxon>eudicotyledons</taxon>
        <taxon>Gunneridae</taxon>
        <taxon>Pentapetalae</taxon>
        <taxon>Caryophyllales</taxon>
        <taxon>Chenopodiaceae</taxon>
        <taxon>Chenopodioideae</taxon>
        <taxon>Atripliceae</taxon>
        <taxon>Chenopodium</taxon>
    </lineage>
</organism>
<name>A0A803N4N7_CHEQI</name>
<keyword evidence="1" id="KW-0732">Signal</keyword>
<dbReference type="AlphaFoldDB" id="A0A803N4N7"/>